<proteinExistence type="predicted"/>
<name>A0A101M572_PICGL</name>
<organism evidence="1">
    <name type="scientific">Picea glauca</name>
    <name type="common">White spruce</name>
    <name type="synonym">Pinus glauca</name>
    <dbReference type="NCBI Taxonomy" id="3330"/>
    <lineage>
        <taxon>Eukaryota</taxon>
        <taxon>Viridiplantae</taxon>
        <taxon>Streptophyta</taxon>
        <taxon>Embryophyta</taxon>
        <taxon>Tracheophyta</taxon>
        <taxon>Spermatophyta</taxon>
        <taxon>Pinopsida</taxon>
        <taxon>Pinidae</taxon>
        <taxon>Conifers I</taxon>
        <taxon>Pinales</taxon>
        <taxon>Pinaceae</taxon>
        <taxon>Picea</taxon>
    </lineage>
</organism>
<accession>A0A101M572</accession>
<reference evidence="1" key="1">
    <citation type="journal article" date="2015" name="Genome Biol. Evol.">
        <title>Organellar Genomes of White Spruce (Picea glauca): Assembly and Annotation.</title>
        <authorList>
            <person name="Jackman S.D."/>
            <person name="Warren R.L."/>
            <person name="Gibb E.A."/>
            <person name="Vandervalk B.P."/>
            <person name="Mohamadi H."/>
            <person name="Chu J."/>
            <person name="Raymond A."/>
            <person name="Pleasance S."/>
            <person name="Coope R."/>
            <person name="Wildung M.R."/>
            <person name="Ritland C.E."/>
            <person name="Bousquet J."/>
            <person name="Jones S.J."/>
            <person name="Bohlmann J."/>
            <person name="Birol I."/>
        </authorList>
    </citation>
    <scope>NUCLEOTIDE SEQUENCE [LARGE SCALE GENOMIC DNA]</scope>
    <source>
        <tissue evidence="1">Flushing bud</tissue>
    </source>
</reference>
<dbReference type="EMBL" id="LKAM01000001">
    <property type="protein sequence ID" value="KUM51296.1"/>
    <property type="molecule type" value="Genomic_DNA"/>
</dbReference>
<dbReference type="AlphaFoldDB" id="A0A101M572"/>
<comment type="caution">
    <text evidence="1">The sequence shown here is derived from an EMBL/GenBank/DDBJ whole genome shotgun (WGS) entry which is preliminary data.</text>
</comment>
<sequence length="80" mass="9172">MLRVVSVLYVLHFPIIHLLSRKMPSSIRRERVSYGMHCPKRMWRGPVDQMEGRLRGLPESGQGRPLSMAPSLLQAYLAGR</sequence>
<protein>
    <submittedName>
        <fullName evidence="1">Uncharacterized protein</fullName>
    </submittedName>
</protein>
<evidence type="ECO:0000313" key="1">
    <source>
        <dbReference type="EMBL" id="KUM51296.1"/>
    </source>
</evidence>
<gene>
    <name evidence="1" type="ORF">ABT39_MTgene1143</name>
</gene>
<keyword evidence="1" id="KW-0496">Mitochondrion</keyword>
<geneLocation type="mitochondrion" evidence="1"/>